<proteinExistence type="predicted"/>
<reference evidence="1" key="1">
    <citation type="submission" date="2018-02" db="EMBL/GenBank/DDBJ databases">
        <authorList>
            <person name="Cohen D.B."/>
            <person name="Kent A.D."/>
        </authorList>
    </citation>
    <scope>NUCLEOTIDE SEQUENCE</scope>
</reference>
<dbReference type="EMBL" id="OIVN01006318">
    <property type="protein sequence ID" value="SPD30469.1"/>
    <property type="molecule type" value="Genomic_DNA"/>
</dbReference>
<sequence>MRPRLLLRPLSCLQLRLSWSPPFVGSVCSLWIQLPPLVSLFPTPRGCRLCAVFCSWC</sequence>
<protein>
    <submittedName>
        <fullName evidence="1">Uncharacterized protein</fullName>
    </submittedName>
</protein>
<organism evidence="1">
    <name type="scientific">Fagus sylvatica</name>
    <name type="common">Beechnut</name>
    <dbReference type="NCBI Taxonomy" id="28930"/>
    <lineage>
        <taxon>Eukaryota</taxon>
        <taxon>Viridiplantae</taxon>
        <taxon>Streptophyta</taxon>
        <taxon>Embryophyta</taxon>
        <taxon>Tracheophyta</taxon>
        <taxon>Spermatophyta</taxon>
        <taxon>Magnoliopsida</taxon>
        <taxon>eudicotyledons</taxon>
        <taxon>Gunneridae</taxon>
        <taxon>Pentapetalae</taxon>
        <taxon>rosids</taxon>
        <taxon>fabids</taxon>
        <taxon>Fagales</taxon>
        <taxon>Fagaceae</taxon>
        <taxon>Fagus</taxon>
    </lineage>
</organism>
<dbReference type="AlphaFoldDB" id="A0A2N9J1Y9"/>
<gene>
    <name evidence="1" type="ORF">FSB_LOCUS58351</name>
</gene>
<accession>A0A2N9J1Y9</accession>
<evidence type="ECO:0000313" key="1">
    <source>
        <dbReference type="EMBL" id="SPD30469.1"/>
    </source>
</evidence>
<name>A0A2N9J1Y9_FAGSY</name>